<dbReference type="InterPro" id="IPR008280">
    <property type="entry name" value="Tub_FtsZ_C"/>
</dbReference>
<comment type="caution">
    <text evidence="13">The sequence shown here is derived from an EMBL/GenBank/DDBJ whole genome shotgun (WGS) entry which is preliminary data.</text>
</comment>
<feature type="binding site" evidence="8">
    <location>
        <position position="145"/>
    </location>
    <ligand>
        <name>GTP</name>
        <dbReference type="ChEBI" id="CHEBI:37565"/>
    </ligand>
</feature>
<organism evidence="13 14">
    <name type="scientific">Glaesserella parasuis HPS9</name>
    <dbReference type="NCBI Taxonomy" id="1450513"/>
    <lineage>
        <taxon>Bacteria</taxon>
        <taxon>Pseudomonadati</taxon>
        <taxon>Pseudomonadota</taxon>
        <taxon>Gammaproteobacteria</taxon>
        <taxon>Pasteurellales</taxon>
        <taxon>Pasteurellaceae</taxon>
        <taxon>Glaesserella</taxon>
    </lineage>
</organism>
<dbReference type="InterPro" id="IPR000158">
    <property type="entry name" value="Cell_div_FtsZ"/>
</dbReference>
<comment type="function">
    <text evidence="8">Essential cell division protein that forms a contractile ring structure (Z ring) at the future cell division site. The regulation of the ring assembly controls the timing and the location of cell division. One of the functions of the FtsZ ring is to recruit other cell division proteins to the septum to produce a new cell wall between the dividing cells. Binds GTP and shows GTPase activity.</text>
</comment>
<feature type="binding site" evidence="8">
    <location>
        <position position="189"/>
    </location>
    <ligand>
        <name>GTP</name>
        <dbReference type="ChEBI" id="CHEBI:37565"/>
    </ligand>
</feature>
<dbReference type="FunFam" id="3.40.50.1440:FF:000023">
    <property type="entry name" value="Cell division protein FtsZ"/>
    <property type="match status" value="1"/>
</dbReference>
<feature type="domain" description="Tubulin/FtsZ GTPase" evidence="11">
    <location>
        <begin position="13"/>
        <end position="207"/>
    </location>
</feature>
<dbReference type="GO" id="GO:0051258">
    <property type="term" value="P:protein polymerization"/>
    <property type="evidence" value="ECO:0007669"/>
    <property type="project" value="UniProtKB-UniRule"/>
</dbReference>
<dbReference type="HAMAP" id="MF_00909">
    <property type="entry name" value="FtsZ"/>
    <property type="match status" value="1"/>
</dbReference>
<keyword evidence="7 8" id="KW-0131">Cell cycle</keyword>
<dbReference type="CDD" id="cd02201">
    <property type="entry name" value="FtsZ_type1"/>
    <property type="match status" value="1"/>
</dbReference>
<evidence type="ECO:0000256" key="3">
    <source>
        <dbReference type="ARBA" id="ARBA00022618"/>
    </source>
</evidence>
<dbReference type="PROSITE" id="PS01134">
    <property type="entry name" value="FTSZ_1"/>
    <property type="match status" value="1"/>
</dbReference>
<dbReference type="GO" id="GO:0005737">
    <property type="term" value="C:cytoplasm"/>
    <property type="evidence" value="ECO:0007669"/>
    <property type="project" value="UniProtKB-SubCell"/>
</dbReference>
<feature type="compositionally biased region" description="Low complexity" evidence="10">
    <location>
        <begin position="366"/>
        <end position="386"/>
    </location>
</feature>
<dbReference type="Gene3D" id="3.30.1330.20">
    <property type="entry name" value="Tubulin/FtsZ, C-terminal domain"/>
    <property type="match status" value="1"/>
</dbReference>
<dbReference type="GO" id="GO:0005525">
    <property type="term" value="F:GTP binding"/>
    <property type="evidence" value="ECO:0007669"/>
    <property type="project" value="UniProtKB-UniRule"/>
</dbReference>
<feature type="domain" description="Tubulin/FtsZ 2-layer sandwich" evidence="12">
    <location>
        <begin position="209"/>
        <end position="327"/>
    </location>
</feature>
<dbReference type="RefSeq" id="WP_005711204.1">
    <property type="nucleotide sequence ID" value="NZ_JDSN01000021.1"/>
</dbReference>
<dbReference type="InterPro" id="IPR020805">
    <property type="entry name" value="Cell_div_FtsZ_CS"/>
</dbReference>
<dbReference type="SMART" id="SM00864">
    <property type="entry name" value="Tubulin"/>
    <property type="match status" value="1"/>
</dbReference>
<gene>
    <name evidence="8" type="primary">ftsZ</name>
    <name evidence="13" type="ORF">HPS9_01950</name>
</gene>
<sequence>MFEPIYEATQDAVIKVIGVGGGGGNALNHMVSNQSDVGSVEFFSVNTDAQVLRSSAVRNTIQIGASVTKGLGAGADPNIGHQAAEEDREALTNMLTGADMVFIAVGMGGGTGTGAAPVIAEIAKSQGALTVGIVTKPFSFEGRKRSNYAEQGIRELAKHVDSLIIIQNDKLLKVLPKSVKFNEAFGVANDVLRNAVLGITDMITSEGLVNVDFADVKKVMSEMGRAMMGTGIAEGENRAENAAKEAVASPLLEDVDLSGAKGILVNISSGYDIELAEVNTIMEYVTSFADPDAAIIFGSAFYPEMDGKIRVTLVATGIGQPEEMPKIPSVQGRTDISQQSIINNGFGGARQPEFINNMGGYPNQNQYTTHQMSQQPQQVQQTAPRPQKVDTAQVFSPNSIPGFMRNGQ</sequence>
<evidence type="ECO:0000256" key="6">
    <source>
        <dbReference type="ARBA" id="ARBA00023210"/>
    </source>
</evidence>
<dbReference type="SMART" id="SM00865">
    <property type="entry name" value="Tubulin_C"/>
    <property type="match status" value="1"/>
</dbReference>
<feature type="binding site" evidence="8">
    <location>
        <begin position="110"/>
        <end position="112"/>
    </location>
    <ligand>
        <name>GTP</name>
        <dbReference type="ChEBI" id="CHEBI:37565"/>
    </ligand>
</feature>
<name>A0A836MD28_GLAPU</name>
<dbReference type="Pfam" id="PF12327">
    <property type="entry name" value="FtsZ_C"/>
    <property type="match status" value="1"/>
</dbReference>
<dbReference type="InterPro" id="IPR036525">
    <property type="entry name" value="Tubulin/FtsZ_GTPase_sf"/>
</dbReference>
<keyword evidence="2 8" id="KW-0963">Cytoplasm</keyword>
<dbReference type="EMBL" id="JDSN01000021">
    <property type="protein sequence ID" value="KDB47302.1"/>
    <property type="molecule type" value="Genomic_DNA"/>
</dbReference>
<dbReference type="GO" id="GO:0032153">
    <property type="term" value="C:cell division site"/>
    <property type="evidence" value="ECO:0007669"/>
    <property type="project" value="UniProtKB-UniRule"/>
</dbReference>
<keyword evidence="3 8" id="KW-0132">Cell division</keyword>
<dbReference type="SUPFAM" id="SSF52490">
    <property type="entry name" value="Tubulin nucleotide-binding domain-like"/>
    <property type="match status" value="1"/>
</dbReference>
<evidence type="ECO:0000313" key="13">
    <source>
        <dbReference type="EMBL" id="KDB47302.1"/>
    </source>
</evidence>
<dbReference type="PRINTS" id="PR00423">
    <property type="entry name" value="CELLDVISFTSZ"/>
</dbReference>
<evidence type="ECO:0000256" key="7">
    <source>
        <dbReference type="ARBA" id="ARBA00023306"/>
    </source>
</evidence>
<dbReference type="Gene3D" id="3.40.50.1440">
    <property type="entry name" value="Tubulin/FtsZ, GTPase domain"/>
    <property type="match status" value="1"/>
</dbReference>
<dbReference type="GO" id="GO:0003924">
    <property type="term" value="F:GTPase activity"/>
    <property type="evidence" value="ECO:0007669"/>
    <property type="project" value="UniProtKB-UniRule"/>
</dbReference>
<dbReference type="Proteomes" id="UP000027441">
    <property type="component" value="Unassembled WGS sequence"/>
</dbReference>
<protein>
    <recommendedName>
        <fullName evidence="8 9">Cell division protein FtsZ</fullName>
    </recommendedName>
</protein>
<dbReference type="NCBIfam" id="TIGR00065">
    <property type="entry name" value="ftsZ"/>
    <property type="match status" value="1"/>
</dbReference>
<comment type="similarity">
    <text evidence="1 8">Belongs to the FtsZ family.</text>
</comment>
<dbReference type="Pfam" id="PF00091">
    <property type="entry name" value="Tubulin"/>
    <property type="match status" value="1"/>
</dbReference>
<evidence type="ECO:0000313" key="14">
    <source>
        <dbReference type="Proteomes" id="UP000027441"/>
    </source>
</evidence>
<evidence type="ECO:0000256" key="1">
    <source>
        <dbReference type="ARBA" id="ARBA00009690"/>
    </source>
</evidence>
<evidence type="ECO:0000256" key="5">
    <source>
        <dbReference type="ARBA" id="ARBA00023134"/>
    </source>
</evidence>
<evidence type="ECO:0000256" key="9">
    <source>
        <dbReference type="NCBIfam" id="TIGR00065"/>
    </source>
</evidence>
<comment type="subunit">
    <text evidence="8">Homodimer. Polymerizes to form a dynamic ring structure in a strictly GTP-dependent manner. Interacts directly with several other division proteins.</text>
</comment>
<evidence type="ECO:0000259" key="12">
    <source>
        <dbReference type="SMART" id="SM00865"/>
    </source>
</evidence>
<comment type="subcellular location">
    <subcellularLocation>
        <location evidence="8">Cytoplasm</location>
    </subcellularLocation>
    <text evidence="8">Assembles at midcell at the inner surface of the cytoplasmic membrane.</text>
</comment>
<keyword evidence="6 8" id="KW-0717">Septation</keyword>
<dbReference type="InterPro" id="IPR018316">
    <property type="entry name" value="Tubulin/FtsZ_2-layer-sand-dom"/>
</dbReference>
<dbReference type="PANTHER" id="PTHR30314">
    <property type="entry name" value="CELL DIVISION PROTEIN FTSZ-RELATED"/>
    <property type="match status" value="1"/>
</dbReference>
<dbReference type="GeneID" id="66618517"/>
<feature type="binding site" evidence="8">
    <location>
        <begin position="21"/>
        <end position="25"/>
    </location>
    <ligand>
        <name>GTP</name>
        <dbReference type="ChEBI" id="CHEBI:37565"/>
    </ligand>
</feature>
<dbReference type="InterPro" id="IPR037103">
    <property type="entry name" value="Tubulin/FtsZ-like_C"/>
</dbReference>
<dbReference type="InterPro" id="IPR045061">
    <property type="entry name" value="FtsZ/CetZ"/>
</dbReference>
<dbReference type="GO" id="GO:0000917">
    <property type="term" value="P:division septum assembly"/>
    <property type="evidence" value="ECO:0007669"/>
    <property type="project" value="UniProtKB-KW"/>
</dbReference>
<reference evidence="13 14" key="1">
    <citation type="submission" date="2014-02" db="EMBL/GenBank/DDBJ databases">
        <title>Comparative genomics of Haemophilus parasuis isolated from pig lungs.</title>
        <authorList>
            <person name="Kittichotirat W."/>
            <person name="Bumgarner R.E."/>
            <person name="Lawrence P."/>
        </authorList>
    </citation>
    <scope>NUCLEOTIDE SEQUENCE [LARGE SCALE GENOMIC DNA]</scope>
    <source>
        <strain evidence="13 14">HPS9</strain>
    </source>
</reference>
<dbReference type="InterPro" id="IPR024757">
    <property type="entry name" value="FtsZ_C"/>
</dbReference>
<dbReference type="InterPro" id="IPR003008">
    <property type="entry name" value="Tubulin_FtsZ_GTPase"/>
</dbReference>
<keyword evidence="5 8" id="KW-0342">GTP-binding</keyword>
<dbReference type="AlphaFoldDB" id="A0A836MD28"/>
<evidence type="ECO:0000256" key="8">
    <source>
        <dbReference type="HAMAP-Rule" id="MF_00909"/>
    </source>
</evidence>
<accession>A0A836MD28</accession>
<proteinExistence type="inferred from homology"/>
<feature type="binding site" evidence="8">
    <location>
        <position position="141"/>
    </location>
    <ligand>
        <name>GTP</name>
        <dbReference type="ChEBI" id="CHEBI:37565"/>
    </ligand>
</feature>
<keyword evidence="4 8" id="KW-0547">Nucleotide-binding</keyword>
<dbReference type="SUPFAM" id="SSF55307">
    <property type="entry name" value="Tubulin C-terminal domain-like"/>
    <property type="match status" value="1"/>
</dbReference>
<dbReference type="GO" id="GO:0043093">
    <property type="term" value="P:FtsZ-dependent cytokinesis"/>
    <property type="evidence" value="ECO:0007669"/>
    <property type="project" value="UniProtKB-UniRule"/>
</dbReference>
<evidence type="ECO:0000256" key="10">
    <source>
        <dbReference type="SAM" id="MobiDB-lite"/>
    </source>
</evidence>
<evidence type="ECO:0000259" key="11">
    <source>
        <dbReference type="SMART" id="SM00864"/>
    </source>
</evidence>
<evidence type="ECO:0000256" key="2">
    <source>
        <dbReference type="ARBA" id="ARBA00022490"/>
    </source>
</evidence>
<dbReference type="PANTHER" id="PTHR30314:SF3">
    <property type="entry name" value="MITOCHONDRIAL DIVISION PROTEIN FSZA"/>
    <property type="match status" value="1"/>
</dbReference>
<feature type="region of interest" description="Disordered" evidence="10">
    <location>
        <begin position="360"/>
        <end position="386"/>
    </location>
</feature>
<evidence type="ECO:0000256" key="4">
    <source>
        <dbReference type="ARBA" id="ARBA00022741"/>
    </source>
</evidence>